<dbReference type="InterPro" id="IPR004843">
    <property type="entry name" value="Calcineurin-like_PHP"/>
</dbReference>
<dbReference type="RefSeq" id="WP_304559916.1">
    <property type="nucleotide sequence ID" value="NZ_JAUQSZ010000002.1"/>
</dbReference>
<feature type="domain" description="Calcineurin-like phosphoesterase" evidence="1">
    <location>
        <begin position="48"/>
        <end position="211"/>
    </location>
</feature>
<sequence length="274" mass="29517">MLRRLLFVALVAGTIVLAYAFAEARRDPAVRRARIAMADWPAGAKPVRAVLISDIHIGSPAMDERRLDRIVTQIDALRPDIVLIAGDFINGHEPGSAARFAPGLLAPLSRLHPPLGVIAVAGNHDYWTGRDALRSQLAAARVMMLDNRAILRGPLVIGGVSDDYTDHAKLGVTEREMRSLRGAPVTLTHSPDLAPSLTGEAPLVLAGHTHCGQIVLPFYGPLAEVSRFRSRYRCGLVREGTRTVIVTAGLGTSNVPLRLGAPPDLWLLTLGPKR</sequence>
<proteinExistence type="predicted"/>
<evidence type="ECO:0000313" key="2">
    <source>
        <dbReference type="EMBL" id="MDO7841458.1"/>
    </source>
</evidence>
<dbReference type="InterPro" id="IPR051158">
    <property type="entry name" value="Metallophosphoesterase_sf"/>
</dbReference>
<keyword evidence="3" id="KW-1185">Reference proteome</keyword>
<evidence type="ECO:0000259" key="1">
    <source>
        <dbReference type="Pfam" id="PF00149"/>
    </source>
</evidence>
<dbReference type="SUPFAM" id="SSF56300">
    <property type="entry name" value="Metallo-dependent phosphatases"/>
    <property type="match status" value="1"/>
</dbReference>
<comment type="caution">
    <text evidence="2">The sequence shown here is derived from an EMBL/GenBank/DDBJ whole genome shotgun (WGS) entry which is preliminary data.</text>
</comment>
<protein>
    <submittedName>
        <fullName evidence="2">Metallophosphoesterase</fullName>
    </submittedName>
</protein>
<dbReference type="EMBL" id="JAUQSZ010000002">
    <property type="protein sequence ID" value="MDO7841458.1"/>
    <property type="molecule type" value="Genomic_DNA"/>
</dbReference>
<dbReference type="Proteomes" id="UP001176468">
    <property type="component" value="Unassembled WGS sequence"/>
</dbReference>
<dbReference type="Pfam" id="PF00149">
    <property type="entry name" value="Metallophos"/>
    <property type="match status" value="1"/>
</dbReference>
<organism evidence="2 3">
    <name type="scientific">Sphingomonas immobilis</name>
    <dbReference type="NCBI Taxonomy" id="3063997"/>
    <lineage>
        <taxon>Bacteria</taxon>
        <taxon>Pseudomonadati</taxon>
        <taxon>Pseudomonadota</taxon>
        <taxon>Alphaproteobacteria</taxon>
        <taxon>Sphingomonadales</taxon>
        <taxon>Sphingomonadaceae</taxon>
        <taxon>Sphingomonas</taxon>
    </lineage>
</organism>
<evidence type="ECO:0000313" key="3">
    <source>
        <dbReference type="Proteomes" id="UP001176468"/>
    </source>
</evidence>
<gene>
    <name evidence="2" type="ORF">Q5H94_03905</name>
</gene>
<dbReference type="PANTHER" id="PTHR31302">
    <property type="entry name" value="TRANSMEMBRANE PROTEIN WITH METALLOPHOSPHOESTERASE DOMAIN-RELATED"/>
    <property type="match status" value="1"/>
</dbReference>
<dbReference type="InterPro" id="IPR029052">
    <property type="entry name" value="Metallo-depent_PP-like"/>
</dbReference>
<accession>A0ABT8ZW04</accession>
<reference evidence="2" key="1">
    <citation type="submission" date="2023-07" db="EMBL/GenBank/DDBJ databases">
        <authorList>
            <person name="Kim M.K."/>
        </authorList>
    </citation>
    <scope>NUCLEOTIDE SEQUENCE</scope>
    <source>
        <strain evidence="2">CA1-15</strain>
    </source>
</reference>
<name>A0ABT8ZW04_9SPHN</name>
<dbReference type="PANTHER" id="PTHR31302:SF0">
    <property type="entry name" value="TRANSMEMBRANE PROTEIN WITH METALLOPHOSPHOESTERASE DOMAIN"/>
    <property type="match status" value="1"/>
</dbReference>
<dbReference type="Gene3D" id="3.60.21.10">
    <property type="match status" value="1"/>
</dbReference>